<name>A0ACC3DBS2_9PEZI</name>
<evidence type="ECO:0000313" key="1">
    <source>
        <dbReference type="EMBL" id="KAK3064935.1"/>
    </source>
</evidence>
<comment type="caution">
    <text evidence="1">The sequence shown here is derived from an EMBL/GenBank/DDBJ whole genome shotgun (WGS) entry which is preliminary data.</text>
</comment>
<organism evidence="1 2">
    <name type="scientific">Coniosporium uncinatum</name>
    <dbReference type="NCBI Taxonomy" id="93489"/>
    <lineage>
        <taxon>Eukaryota</taxon>
        <taxon>Fungi</taxon>
        <taxon>Dikarya</taxon>
        <taxon>Ascomycota</taxon>
        <taxon>Pezizomycotina</taxon>
        <taxon>Dothideomycetes</taxon>
        <taxon>Dothideomycetes incertae sedis</taxon>
        <taxon>Coniosporium</taxon>
    </lineage>
</organism>
<reference evidence="1" key="1">
    <citation type="submission" date="2024-09" db="EMBL/GenBank/DDBJ databases">
        <title>Black Yeasts Isolated from many extreme environments.</title>
        <authorList>
            <person name="Coleine C."/>
            <person name="Stajich J.E."/>
            <person name="Selbmann L."/>
        </authorList>
    </citation>
    <scope>NUCLEOTIDE SEQUENCE</scope>
    <source>
        <strain evidence="1">CCFEE 5737</strain>
    </source>
</reference>
<keyword evidence="2" id="KW-1185">Reference proteome</keyword>
<feature type="non-terminal residue" evidence="1">
    <location>
        <position position="159"/>
    </location>
</feature>
<proteinExistence type="predicted"/>
<accession>A0ACC3DBS2</accession>
<evidence type="ECO:0000313" key="2">
    <source>
        <dbReference type="Proteomes" id="UP001186974"/>
    </source>
</evidence>
<dbReference type="EMBL" id="JAWDJW010006394">
    <property type="protein sequence ID" value="KAK3064935.1"/>
    <property type="molecule type" value="Genomic_DNA"/>
</dbReference>
<dbReference type="Proteomes" id="UP001186974">
    <property type="component" value="Unassembled WGS sequence"/>
</dbReference>
<protein>
    <submittedName>
        <fullName evidence="1">Uncharacterized protein</fullName>
    </submittedName>
</protein>
<sequence>MAAFTKLIPCCCIRPRHPSRPCEKHLGTDPGHFAIYQDNSSKSDLAEQIVAKLLSTDKNDASLKADIQSTVHIYGWYDGLAAAVLAAVEKAIRLREEIGPAMKAAFEKAVAGINMVEERVGEHPEMTALLVTFIALGILAVMTLWLVTWQGFAEEGIVE</sequence>
<gene>
    <name evidence="1" type="ORF">LTS18_002097</name>
</gene>